<evidence type="ECO:0000313" key="3">
    <source>
        <dbReference type="EMBL" id="CAJ1967144.1"/>
    </source>
</evidence>
<feature type="region of interest" description="Disordered" evidence="1">
    <location>
        <begin position="32"/>
        <end position="70"/>
    </location>
</feature>
<evidence type="ECO:0000313" key="4">
    <source>
        <dbReference type="Proteomes" id="UP001295423"/>
    </source>
</evidence>
<gene>
    <name evidence="3" type="ORF">CYCCA115_LOCUS22634</name>
</gene>
<dbReference type="AlphaFoldDB" id="A0AAD2JNU9"/>
<dbReference type="Proteomes" id="UP001295423">
    <property type="component" value="Unassembled WGS sequence"/>
</dbReference>
<dbReference type="EMBL" id="CAKOGP040002314">
    <property type="protein sequence ID" value="CAJ1967144.1"/>
    <property type="molecule type" value="Genomic_DNA"/>
</dbReference>
<accession>A0AAD2JNU9</accession>
<proteinExistence type="predicted"/>
<keyword evidence="2" id="KW-0732">Signal</keyword>
<protein>
    <recommendedName>
        <fullName evidence="5">O-fucosyltransferase family protein</fullName>
    </recommendedName>
</protein>
<reference evidence="3" key="1">
    <citation type="submission" date="2023-08" db="EMBL/GenBank/DDBJ databases">
        <authorList>
            <person name="Audoor S."/>
            <person name="Bilcke G."/>
        </authorList>
    </citation>
    <scope>NUCLEOTIDE SEQUENCE</scope>
</reference>
<organism evidence="3 4">
    <name type="scientific">Cylindrotheca closterium</name>
    <dbReference type="NCBI Taxonomy" id="2856"/>
    <lineage>
        <taxon>Eukaryota</taxon>
        <taxon>Sar</taxon>
        <taxon>Stramenopiles</taxon>
        <taxon>Ochrophyta</taxon>
        <taxon>Bacillariophyta</taxon>
        <taxon>Bacillariophyceae</taxon>
        <taxon>Bacillariophycidae</taxon>
        <taxon>Bacillariales</taxon>
        <taxon>Bacillariaceae</taxon>
        <taxon>Cylindrotheca</taxon>
    </lineage>
</organism>
<sequence>MPNISRSAERLIFVIILSILYVMNQQSNSANINQDHHDQYSSADPIPSTKSDCNNDGTQRDLGQSSPNLEIMAPSHSLNRSEMEVIESTTDQGGNATDRKWVKDRLVIHLGKEHFYWHYGQRRLCQMLQDMTLTGEIQQDPKYFRDPIPGRPIPKLVTELNCNSIRGYFGFGEGNWVSAVYSSRMAAARAKVDYSFSCRSDTRNRLKFILPWLEVEQKAPTMDDPWPYTGPIATVPEVCGQRYDVVRLDKFADQIIEDMRKMAVTLVGSQDDGIRVHPSVPIDQPPMVPDVVLDDVVIHFRCGDIMGGGGRGDYGMIKFTEYLKWINKNETKRIGILTQPFDPAKLRQKDVYNAERCKVATYLLSDTLQDFVPDATITIHNGDNETIPLVYARLVMAKQAFISLSSLTWFPMIGTFGHGYFQKGNPGVNPFAEHLPAKMNHLTMMTAPWLSQKQISKKTLNETLKWFITPE</sequence>
<feature type="chain" id="PRO_5042125861" description="O-fucosyltransferase family protein" evidence="2">
    <location>
        <begin position="30"/>
        <end position="471"/>
    </location>
</feature>
<evidence type="ECO:0000256" key="1">
    <source>
        <dbReference type="SAM" id="MobiDB-lite"/>
    </source>
</evidence>
<keyword evidence="4" id="KW-1185">Reference proteome</keyword>
<feature type="signal peptide" evidence="2">
    <location>
        <begin position="1"/>
        <end position="29"/>
    </location>
</feature>
<evidence type="ECO:0008006" key="5">
    <source>
        <dbReference type="Google" id="ProtNLM"/>
    </source>
</evidence>
<comment type="caution">
    <text evidence="3">The sequence shown here is derived from an EMBL/GenBank/DDBJ whole genome shotgun (WGS) entry which is preliminary data.</text>
</comment>
<evidence type="ECO:0000256" key="2">
    <source>
        <dbReference type="SAM" id="SignalP"/>
    </source>
</evidence>
<name>A0AAD2JNU9_9STRA</name>
<feature type="compositionally biased region" description="Polar residues" evidence="1">
    <location>
        <begin position="48"/>
        <end position="68"/>
    </location>
</feature>